<feature type="transmembrane region" description="Helical" evidence="6">
    <location>
        <begin position="293"/>
        <end position="312"/>
    </location>
</feature>
<feature type="transmembrane region" description="Helical" evidence="6">
    <location>
        <begin position="354"/>
        <end position="373"/>
    </location>
</feature>
<dbReference type="OrthoDB" id="9788252at2"/>
<feature type="transmembrane region" description="Helical" evidence="6">
    <location>
        <begin position="233"/>
        <end position="254"/>
    </location>
</feature>
<dbReference type="GO" id="GO:0005886">
    <property type="term" value="C:plasma membrane"/>
    <property type="evidence" value="ECO:0007669"/>
    <property type="project" value="UniProtKB-SubCell"/>
</dbReference>
<organism evidence="8 9">
    <name type="scientific">Lucifera butyrica</name>
    <dbReference type="NCBI Taxonomy" id="1351585"/>
    <lineage>
        <taxon>Bacteria</taxon>
        <taxon>Bacillati</taxon>
        <taxon>Bacillota</taxon>
        <taxon>Negativicutes</taxon>
        <taxon>Veillonellales</taxon>
        <taxon>Veillonellaceae</taxon>
        <taxon>Lucifera</taxon>
    </lineage>
</organism>
<evidence type="ECO:0000256" key="3">
    <source>
        <dbReference type="ARBA" id="ARBA00022692"/>
    </source>
</evidence>
<protein>
    <recommendedName>
        <fullName evidence="7">ABC-2 type transporter transmembrane domain-containing protein</fullName>
    </recommendedName>
</protein>
<feature type="domain" description="ABC-2 type transporter transmembrane" evidence="7">
    <location>
        <begin position="28"/>
        <end position="368"/>
    </location>
</feature>
<evidence type="ECO:0000256" key="1">
    <source>
        <dbReference type="ARBA" id="ARBA00004651"/>
    </source>
</evidence>
<proteinExistence type="predicted"/>
<evidence type="ECO:0000313" key="8">
    <source>
        <dbReference type="EMBL" id="VBB04983.1"/>
    </source>
</evidence>
<evidence type="ECO:0000256" key="2">
    <source>
        <dbReference type="ARBA" id="ARBA00022475"/>
    </source>
</evidence>
<dbReference type="GO" id="GO:0140359">
    <property type="term" value="F:ABC-type transporter activity"/>
    <property type="evidence" value="ECO:0007669"/>
    <property type="project" value="InterPro"/>
</dbReference>
<dbReference type="InterPro" id="IPR051449">
    <property type="entry name" value="ABC-2_transporter_component"/>
</dbReference>
<feature type="transmembrane region" description="Helical" evidence="6">
    <location>
        <begin position="184"/>
        <end position="205"/>
    </location>
</feature>
<keyword evidence="4 6" id="KW-1133">Transmembrane helix</keyword>
<evidence type="ECO:0000256" key="5">
    <source>
        <dbReference type="ARBA" id="ARBA00023136"/>
    </source>
</evidence>
<dbReference type="Proteomes" id="UP000277811">
    <property type="component" value="Unassembled WGS sequence"/>
</dbReference>
<keyword evidence="2" id="KW-1003">Cell membrane</keyword>
<gene>
    <name evidence="8" type="ORF">LUCI_0189</name>
</gene>
<dbReference type="AlphaFoldDB" id="A0A498R481"/>
<feature type="transmembrane region" description="Helical" evidence="6">
    <location>
        <begin position="266"/>
        <end position="286"/>
    </location>
</feature>
<dbReference type="InterPro" id="IPR013525">
    <property type="entry name" value="ABC2_TM"/>
</dbReference>
<evidence type="ECO:0000259" key="7">
    <source>
        <dbReference type="Pfam" id="PF12698"/>
    </source>
</evidence>
<dbReference type="EMBL" id="UPPP01000051">
    <property type="protein sequence ID" value="VBB04983.1"/>
    <property type="molecule type" value="Genomic_DNA"/>
</dbReference>
<dbReference type="PANTHER" id="PTHR30294">
    <property type="entry name" value="MEMBRANE COMPONENT OF ABC TRANSPORTER YHHJ-RELATED"/>
    <property type="match status" value="1"/>
</dbReference>
<evidence type="ECO:0000256" key="6">
    <source>
        <dbReference type="SAM" id="Phobius"/>
    </source>
</evidence>
<dbReference type="Gene3D" id="3.40.1710.10">
    <property type="entry name" value="abc type-2 transporter like domain"/>
    <property type="match status" value="1"/>
</dbReference>
<name>A0A498R481_9FIRM</name>
<evidence type="ECO:0000313" key="9">
    <source>
        <dbReference type="Proteomes" id="UP000277811"/>
    </source>
</evidence>
<feature type="transmembrane region" description="Helical" evidence="6">
    <location>
        <begin position="21"/>
        <end position="40"/>
    </location>
</feature>
<dbReference type="RefSeq" id="WP_122625989.1">
    <property type="nucleotide sequence ID" value="NZ_UPPP01000051.1"/>
</dbReference>
<dbReference type="PANTHER" id="PTHR30294:SF29">
    <property type="entry name" value="MULTIDRUG ABC TRANSPORTER PERMEASE YBHS-RELATED"/>
    <property type="match status" value="1"/>
</dbReference>
<keyword evidence="5 6" id="KW-0472">Membrane</keyword>
<accession>A0A498R481</accession>
<sequence length="389" mass="43353">MNWRHIIKRELRQMFITDRRRAVFLFGASLAYLILFSLLYGPHVVNSVPLVIYDEDQTQFSRELIQEFYDSEKFQIVSYVTTQEDMERELREKKAYAAVHIPRIFAQDAKSGMSSTVLVMVNGSNIIITNTVTAAAQEIVAAFTKETGTGLTETNYGQLPAPAMNKTGPVALRFRVLNNPTQDYLGFFVMGLSMAAFQQGVFLPVGASLHSEFRYPEELGNAGFLQIMAGKLFPYWLSAISAFFITIAAAVHIFGIPVKASIPDLFLLSSTFIFAAVAFGSFLASICNTELTFTRASIIYTVPAFVVSGYSFPQESMDLIGKTASSLFPLSYFNNTLRDLMLAGYSPFLYRNSLILLLMGITLIVLATVCYIWRLKQTRGMVTGKSIKA</sequence>
<keyword evidence="9" id="KW-1185">Reference proteome</keyword>
<evidence type="ECO:0000256" key="4">
    <source>
        <dbReference type="ARBA" id="ARBA00022989"/>
    </source>
</evidence>
<reference evidence="8 9" key="1">
    <citation type="submission" date="2018-06" db="EMBL/GenBank/DDBJ databases">
        <authorList>
            <person name="Strepis N."/>
        </authorList>
    </citation>
    <scope>NUCLEOTIDE SEQUENCE [LARGE SCALE GENOMIC DNA]</scope>
    <source>
        <strain evidence="8">LUCI</strain>
    </source>
</reference>
<dbReference type="Pfam" id="PF12698">
    <property type="entry name" value="ABC2_membrane_3"/>
    <property type="match status" value="1"/>
</dbReference>
<keyword evidence="3 6" id="KW-0812">Transmembrane</keyword>
<comment type="subcellular location">
    <subcellularLocation>
        <location evidence="1">Cell membrane</location>
        <topology evidence="1">Multi-pass membrane protein</topology>
    </subcellularLocation>
</comment>